<organism evidence="2 3">
    <name type="scientific">Actinomadura livida</name>
    <dbReference type="NCBI Taxonomy" id="79909"/>
    <lineage>
        <taxon>Bacteria</taxon>
        <taxon>Bacillati</taxon>
        <taxon>Actinomycetota</taxon>
        <taxon>Actinomycetes</taxon>
        <taxon>Streptosporangiales</taxon>
        <taxon>Thermomonosporaceae</taxon>
        <taxon>Actinomadura</taxon>
    </lineage>
</organism>
<dbReference type="Pfam" id="PF04149">
    <property type="entry name" value="DUF397"/>
    <property type="match status" value="1"/>
</dbReference>
<dbReference type="EMBL" id="BAAAHD010000025">
    <property type="protein sequence ID" value="GAA0565280.1"/>
    <property type="molecule type" value="Genomic_DNA"/>
</dbReference>
<dbReference type="InterPro" id="IPR007278">
    <property type="entry name" value="DUF397"/>
</dbReference>
<name>A0ABN1EF63_9ACTN</name>
<evidence type="ECO:0000313" key="3">
    <source>
        <dbReference type="Proteomes" id="UP001501427"/>
    </source>
</evidence>
<comment type="caution">
    <text evidence="2">The sequence shown here is derived from an EMBL/GenBank/DDBJ whole genome shotgun (WGS) entry which is preliminary data.</text>
</comment>
<evidence type="ECO:0000259" key="1">
    <source>
        <dbReference type="Pfam" id="PF04149"/>
    </source>
</evidence>
<sequence length="66" mass="6910">MIPVSAQWRKSSKSDNTGGQCVEVADLVAAVAVRDSKDPDGPKLVFGPGAWQTFAGRVKGGHLDLS</sequence>
<feature type="domain" description="DUF397" evidence="1">
    <location>
        <begin position="6"/>
        <end position="59"/>
    </location>
</feature>
<gene>
    <name evidence="2" type="ORF">GCM10009546_29350</name>
</gene>
<proteinExistence type="predicted"/>
<dbReference type="RefSeq" id="WP_184883505.1">
    <property type="nucleotide sequence ID" value="NZ_BAAAHD010000025.1"/>
</dbReference>
<dbReference type="Proteomes" id="UP001501427">
    <property type="component" value="Unassembled WGS sequence"/>
</dbReference>
<evidence type="ECO:0000313" key="2">
    <source>
        <dbReference type="EMBL" id="GAA0565280.1"/>
    </source>
</evidence>
<reference evidence="2 3" key="1">
    <citation type="journal article" date="2019" name="Int. J. Syst. Evol. Microbiol.">
        <title>The Global Catalogue of Microorganisms (GCM) 10K type strain sequencing project: providing services to taxonomists for standard genome sequencing and annotation.</title>
        <authorList>
            <consortium name="The Broad Institute Genomics Platform"/>
            <consortium name="The Broad Institute Genome Sequencing Center for Infectious Disease"/>
            <person name="Wu L."/>
            <person name="Ma J."/>
        </authorList>
    </citation>
    <scope>NUCLEOTIDE SEQUENCE [LARGE SCALE GENOMIC DNA]</scope>
    <source>
        <strain evidence="2 3">JCM 10667</strain>
    </source>
</reference>
<protein>
    <recommendedName>
        <fullName evidence="1">DUF397 domain-containing protein</fullName>
    </recommendedName>
</protein>
<keyword evidence="3" id="KW-1185">Reference proteome</keyword>
<accession>A0ABN1EF63</accession>